<proteinExistence type="predicted"/>
<comment type="caution">
    <text evidence="1">The sequence shown here is derived from an EMBL/GenBank/DDBJ whole genome shotgun (WGS) entry which is preliminary data.</text>
</comment>
<dbReference type="Gene3D" id="6.10.250.660">
    <property type="match status" value="1"/>
</dbReference>
<dbReference type="NCBIfam" id="TIGR03544">
    <property type="entry name" value="DivI1A_domain"/>
    <property type="match status" value="1"/>
</dbReference>
<evidence type="ECO:0000313" key="1">
    <source>
        <dbReference type="EMBL" id="MFC6152601.1"/>
    </source>
</evidence>
<reference evidence="2" key="1">
    <citation type="journal article" date="2019" name="Int. J. Syst. Evol. Microbiol.">
        <title>The Global Catalogue of Microorganisms (GCM) 10K type strain sequencing project: providing services to taxonomists for standard genome sequencing and annotation.</title>
        <authorList>
            <consortium name="The Broad Institute Genomics Platform"/>
            <consortium name="The Broad Institute Genome Sequencing Center for Infectious Disease"/>
            <person name="Wu L."/>
            <person name="Ma J."/>
        </authorList>
    </citation>
    <scope>NUCLEOTIDE SEQUENCE [LARGE SCALE GENOMIC DNA]</scope>
    <source>
        <strain evidence="2">DFY28</strain>
    </source>
</reference>
<organism evidence="1 2">
    <name type="scientific">Nocardioides yefusunii</name>
    <dbReference type="NCBI Taxonomy" id="2500546"/>
    <lineage>
        <taxon>Bacteria</taxon>
        <taxon>Bacillati</taxon>
        <taxon>Actinomycetota</taxon>
        <taxon>Actinomycetes</taxon>
        <taxon>Propionibacteriales</taxon>
        <taxon>Nocardioidaceae</taxon>
        <taxon>Nocardioides</taxon>
    </lineage>
</organism>
<dbReference type="EMBL" id="JBHSQI010000002">
    <property type="protein sequence ID" value="MFC6152601.1"/>
    <property type="molecule type" value="Genomic_DNA"/>
</dbReference>
<sequence length="82" mass="8461">MVWFTTVAVVLVLGAVGALASGYGTLAGADQVPGQILPPGELTAADLRAAKFSTSLRGYCPAEVDALLERVATQQEQRTAAE</sequence>
<keyword evidence="2" id="KW-1185">Reference proteome</keyword>
<gene>
    <name evidence="1" type="ORF">ACFPWU_02845</name>
</gene>
<protein>
    <submittedName>
        <fullName evidence="1">DivIVA domain-containing protein</fullName>
    </submittedName>
</protein>
<accession>A0ABW1QT08</accession>
<dbReference type="Proteomes" id="UP001596098">
    <property type="component" value="Unassembled WGS sequence"/>
</dbReference>
<name>A0ABW1QT08_9ACTN</name>
<evidence type="ECO:0000313" key="2">
    <source>
        <dbReference type="Proteomes" id="UP001596098"/>
    </source>
</evidence>
<dbReference type="RefSeq" id="WP_128219733.1">
    <property type="nucleotide sequence ID" value="NZ_CP034929.1"/>
</dbReference>
<dbReference type="InterPro" id="IPR019933">
    <property type="entry name" value="DivIVA_domain"/>
</dbReference>